<accession>A0A1F5VP47</accession>
<sequence>MGIMNIKGLLLFLFIPVTLVLFLLFPFGVLISVLLGLGIMFFHRLIARPYMKYYHAKKCLWCNAPFKNASSLKINVEEGKNVQEFNSCSEKCKRGVQNFFRFTGAYRHMIKWGILIPLAGYLVIALLVSFEILALDMQWVKNSFKAIIAILVVSVSFFYRVGGAAELVFPLPVHNLLLLGIRNTLWIFRIVGIWWLITVGKDVIELLA</sequence>
<feature type="transmembrane region" description="Helical" evidence="1">
    <location>
        <begin position="176"/>
        <end position="197"/>
    </location>
</feature>
<feature type="transmembrane region" description="Helical" evidence="1">
    <location>
        <begin position="12"/>
        <end position="42"/>
    </location>
</feature>
<organism evidence="2 3">
    <name type="scientific">Candidatus Fischerbacteria bacterium RBG_13_37_8</name>
    <dbReference type="NCBI Taxonomy" id="1817863"/>
    <lineage>
        <taxon>Bacteria</taxon>
        <taxon>Candidatus Fischeribacteriota</taxon>
    </lineage>
</organism>
<dbReference type="EMBL" id="MFGW01000114">
    <property type="protein sequence ID" value="OGF65204.1"/>
    <property type="molecule type" value="Genomic_DNA"/>
</dbReference>
<feature type="transmembrane region" description="Helical" evidence="1">
    <location>
        <begin position="112"/>
        <end position="134"/>
    </location>
</feature>
<name>A0A1F5VP47_9BACT</name>
<keyword evidence="1" id="KW-1133">Transmembrane helix</keyword>
<keyword evidence="1" id="KW-0472">Membrane</keyword>
<protein>
    <submittedName>
        <fullName evidence="2">Uncharacterized protein</fullName>
    </submittedName>
</protein>
<comment type="caution">
    <text evidence="2">The sequence shown here is derived from an EMBL/GenBank/DDBJ whole genome shotgun (WGS) entry which is preliminary data.</text>
</comment>
<feature type="transmembrane region" description="Helical" evidence="1">
    <location>
        <begin position="146"/>
        <end position="169"/>
    </location>
</feature>
<reference evidence="2 3" key="1">
    <citation type="journal article" date="2016" name="Nat. Commun.">
        <title>Thousands of microbial genomes shed light on interconnected biogeochemical processes in an aquifer system.</title>
        <authorList>
            <person name="Anantharaman K."/>
            <person name="Brown C.T."/>
            <person name="Hug L.A."/>
            <person name="Sharon I."/>
            <person name="Castelle C.J."/>
            <person name="Probst A.J."/>
            <person name="Thomas B.C."/>
            <person name="Singh A."/>
            <person name="Wilkins M.J."/>
            <person name="Karaoz U."/>
            <person name="Brodie E.L."/>
            <person name="Williams K.H."/>
            <person name="Hubbard S.S."/>
            <person name="Banfield J.F."/>
        </authorList>
    </citation>
    <scope>NUCLEOTIDE SEQUENCE [LARGE SCALE GENOMIC DNA]</scope>
</reference>
<evidence type="ECO:0000313" key="2">
    <source>
        <dbReference type="EMBL" id="OGF65204.1"/>
    </source>
</evidence>
<evidence type="ECO:0000256" key="1">
    <source>
        <dbReference type="SAM" id="Phobius"/>
    </source>
</evidence>
<dbReference type="Proteomes" id="UP000178943">
    <property type="component" value="Unassembled WGS sequence"/>
</dbReference>
<evidence type="ECO:0000313" key="3">
    <source>
        <dbReference type="Proteomes" id="UP000178943"/>
    </source>
</evidence>
<proteinExistence type="predicted"/>
<keyword evidence="1" id="KW-0812">Transmembrane</keyword>
<dbReference type="AlphaFoldDB" id="A0A1F5VP47"/>
<gene>
    <name evidence="2" type="ORF">A2Y62_17725</name>
</gene>